<dbReference type="PANTHER" id="PTHR43162:SF1">
    <property type="entry name" value="PRESTALK A DIFFERENTIATION PROTEIN A"/>
    <property type="match status" value="1"/>
</dbReference>
<dbReference type="Pfam" id="PF05368">
    <property type="entry name" value="NmrA"/>
    <property type="match status" value="1"/>
</dbReference>
<feature type="domain" description="NmrA-like" evidence="1">
    <location>
        <begin position="77"/>
        <end position="254"/>
    </location>
</feature>
<dbReference type="OrthoDB" id="419598at2759"/>
<dbReference type="SUPFAM" id="SSF51735">
    <property type="entry name" value="NAD(P)-binding Rossmann-fold domains"/>
    <property type="match status" value="1"/>
</dbReference>
<dbReference type="Gene3D" id="3.40.50.720">
    <property type="entry name" value="NAD(P)-binding Rossmann-like Domain"/>
    <property type="match status" value="1"/>
</dbReference>
<keyword evidence="3" id="KW-1185">Reference proteome</keyword>
<accession>A0A8H5AZ68</accession>
<dbReference type="InterPro" id="IPR036291">
    <property type="entry name" value="NAD(P)-bd_dom_sf"/>
</dbReference>
<organism evidence="2 3">
    <name type="scientific">Ephemerocybe angulata</name>
    <dbReference type="NCBI Taxonomy" id="980116"/>
    <lineage>
        <taxon>Eukaryota</taxon>
        <taxon>Fungi</taxon>
        <taxon>Dikarya</taxon>
        <taxon>Basidiomycota</taxon>
        <taxon>Agaricomycotina</taxon>
        <taxon>Agaricomycetes</taxon>
        <taxon>Agaricomycetidae</taxon>
        <taxon>Agaricales</taxon>
        <taxon>Agaricineae</taxon>
        <taxon>Psathyrellaceae</taxon>
        <taxon>Ephemerocybe</taxon>
    </lineage>
</organism>
<reference evidence="2 3" key="1">
    <citation type="journal article" date="2020" name="ISME J.">
        <title>Uncovering the hidden diversity of litter-decomposition mechanisms in mushroom-forming fungi.</title>
        <authorList>
            <person name="Floudas D."/>
            <person name="Bentzer J."/>
            <person name="Ahren D."/>
            <person name="Johansson T."/>
            <person name="Persson P."/>
            <person name="Tunlid A."/>
        </authorList>
    </citation>
    <scope>NUCLEOTIDE SEQUENCE [LARGE SCALE GENOMIC DNA]</scope>
    <source>
        <strain evidence="2 3">CBS 175.51</strain>
    </source>
</reference>
<dbReference type="Gene3D" id="3.90.25.10">
    <property type="entry name" value="UDP-galactose 4-epimerase, domain 1"/>
    <property type="match status" value="1"/>
</dbReference>
<name>A0A8H5AZ68_9AGAR</name>
<protein>
    <recommendedName>
        <fullName evidence="1">NmrA-like domain-containing protein</fullName>
    </recommendedName>
</protein>
<evidence type="ECO:0000313" key="2">
    <source>
        <dbReference type="EMBL" id="KAF5313578.1"/>
    </source>
</evidence>
<dbReference type="EMBL" id="JAACJK010000223">
    <property type="protein sequence ID" value="KAF5313578.1"/>
    <property type="molecule type" value="Genomic_DNA"/>
</dbReference>
<dbReference type="InterPro" id="IPR051604">
    <property type="entry name" value="Ergot_Alk_Oxidoreductase"/>
</dbReference>
<dbReference type="Proteomes" id="UP000541558">
    <property type="component" value="Unassembled WGS sequence"/>
</dbReference>
<dbReference type="PANTHER" id="PTHR43162">
    <property type="match status" value="1"/>
</dbReference>
<proteinExistence type="predicted"/>
<dbReference type="AlphaFoldDB" id="A0A8H5AZ68"/>
<evidence type="ECO:0000313" key="3">
    <source>
        <dbReference type="Proteomes" id="UP000541558"/>
    </source>
</evidence>
<comment type="caution">
    <text evidence="2">The sequence shown here is derived from an EMBL/GenBank/DDBJ whole genome shotgun (WGS) entry which is preliminary data.</text>
</comment>
<sequence length="285" mass="31138">MTTLITGGASQTGVALAKLLQASGHPVLFASRSGRVPEGFDSVKFDFTDPSTFEAPFSASGHKIEYVYLLLPLLDPLREAKPFIDLAVTKGTKRFVLLSASGKFTEKGPGSHGTGQVHTYLDEQGLDYVALRPNWFTENLLRVYAVGIKQYNVIQNTLATARIPLIAVDDIAQAAFDAITDVGKLPNREPILIGPDLVSYSEIAEAFSQTLGRPITFSVISREELLKRYLSYGVPDALAHYLADLEDEEENNGASEALLKDPRSLTGKLGVKEWIVKHKQDFISA</sequence>
<dbReference type="InterPro" id="IPR008030">
    <property type="entry name" value="NmrA-like"/>
</dbReference>
<evidence type="ECO:0000259" key="1">
    <source>
        <dbReference type="Pfam" id="PF05368"/>
    </source>
</evidence>
<gene>
    <name evidence="2" type="ORF">D9611_010159</name>
</gene>